<accession>A0A0D2X9R2</accession>
<protein>
    <recommendedName>
        <fullName evidence="3">Casein kinase II beta 2 subunit</fullName>
    </recommendedName>
</protein>
<dbReference type="AlphaFoldDB" id="A0A0D2X9R2"/>
<dbReference type="GO" id="GO:0070628">
    <property type="term" value="F:proteasome binding"/>
    <property type="evidence" value="ECO:0007669"/>
    <property type="project" value="InterPro"/>
</dbReference>
<evidence type="ECO:0000313" key="2">
    <source>
        <dbReference type="Proteomes" id="UP000002489"/>
    </source>
</evidence>
<name>A0A0D2X9R2_FUSOF</name>
<reference evidence="2" key="1">
    <citation type="journal article" date="2012" name="Mol. Plant Microbe Interact.">
        <title>A highly conserved effector in Fusarium oxysporum is required for full virulence on Arabidopsis.</title>
        <authorList>
            <person name="Thatcher L.F."/>
            <person name="Gardiner D.M."/>
            <person name="Kazan K."/>
            <person name="Manners J."/>
        </authorList>
    </citation>
    <scope>NUCLEOTIDE SEQUENCE [LARGE SCALE GENOMIC DNA]</scope>
    <source>
        <strain evidence="2">Fo5176</strain>
    </source>
</reference>
<dbReference type="GO" id="GO:0043248">
    <property type="term" value="P:proteasome assembly"/>
    <property type="evidence" value="ECO:0007669"/>
    <property type="project" value="TreeGrafter"/>
</dbReference>
<dbReference type="Proteomes" id="UP000002489">
    <property type="component" value="Unassembled WGS sequence"/>
</dbReference>
<dbReference type="PANTHER" id="PTHR42342">
    <property type="entry name" value="STATIONARY PHASE PROTEIN 5"/>
    <property type="match status" value="1"/>
</dbReference>
<sequence>MNPAIRQPVPSVWRMLWRIITAIKDLLIPPELNALYFSLRTSLSNTVGLQTTQNFTMASLEALLGPMARRLLKVAVAKTTNVVRTKLVFMTRPLQSQLTLRTARVARQPIHPVAVLRQQKRHTRWFSSSAAQNVNRVIRRFVSSEPRAARFDRSKIPTSNTSRRVAQFSGRAPFANALRPNLTGGAFPRSAGGYSLGGSARYFSHTPAAPAQVVQNVSQAMRAFFLSGQKLRYDGLGPRGERQYRAVSPVEDQAMHKLSAFSHSAPGSFIDFQLSPTVTALSPLAAAIPFASETSGFKAEAAAAGASLNTEGFLDVLSSDFGRALQDLTAVNADLRRLAVLGDLPVLLEKHNVLRVRFPGVDAETIERLCDDIGIQRGVVGQDADFENTVGVPVALRFPFAPDGMKSAFTPSVSVRSLEGYETDEISTLDEEYFVQQSYLDEMINSPWLAETEGYETMSPPDSSSIAGPSEDYEGLEGIYRFLEECDQAKGRIGRAN</sequence>
<evidence type="ECO:0000313" key="1">
    <source>
        <dbReference type="EnsemblFungi" id="FOXG_00627P0"/>
    </source>
</evidence>
<reference evidence="1" key="2">
    <citation type="submission" date="2025-08" db="UniProtKB">
        <authorList>
            <consortium name="EnsemblFungi"/>
        </authorList>
    </citation>
    <scope>IDENTIFICATION</scope>
    <source>
        <strain evidence="1">4287 / CBS 123668 / FGSC 9935 / NRRL 34936</strain>
    </source>
</reference>
<dbReference type="EnsemblFungi" id="FOXG_00627T0">
    <property type="protein sequence ID" value="FOXG_00627P0"/>
    <property type="gene ID" value="FOXG_00627"/>
</dbReference>
<organism evidence="1 2">
    <name type="scientific">Fusarium oxysporum (strain Fo5176)</name>
    <name type="common">Fusarium vascular wilt</name>
    <dbReference type="NCBI Taxonomy" id="660025"/>
    <lineage>
        <taxon>Eukaryota</taxon>
        <taxon>Fungi</taxon>
        <taxon>Dikarya</taxon>
        <taxon>Ascomycota</taxon>
        <taxon>Pezizomycotina</taxon>
        <taxon>Sordariomycetes</taxon>
        <taxon>Hypocreomycetidae</taxon>
        <taxon>Hypocreales</taxon>
        <taxon>Nectriaceae</taxon>
        <taxon>Fusarium</taxon>
        <taxon>Fusarium oxysporum species complex</taxon>
    </lineage>
</organism>
<dbReference type="PANTHER" id="PTHR42342:SF1">
    <property type="entry name" value="STATIONARY PHASE PROTEIN 5"/>
    <property type="match status" value="1"/>
</dbReference>
<proteinExistence type="predicted"/>
<dbReference type="STRING" id="426428.A0A0D2X9R2"/>
<evidence type="ECO:0008006" key="3">
    <source>
        <dbReference type="Google" id="ProtNLM"/>
    </source>
</evidence>
<dbReference type="InterPro" id="IPR038816">
    <property type="entry name" value="Stationary_phase_5"/>
</dbReference>